<proteinExistence type="predicted"/>
<name>X1H8D0_9ZZZZ</name>
<gene>
    <name evidence="2" type="ORF">S03H2_33712</name>
</gene>
<dbReference type="Pfam" id="PF14681">
    <property type="entry name" value="UPRTase"/>
    <property type="match status" value="1"/>
</dbReference>
<comment type="caution">
    <text evidence="2">The sequence shown here is derived from an EMBL/GenBank/DDBJ whole genome shotgun (WGS) entry which is preliminary data.</text>
</comment>
<dbReference type="AlphaFoldDB" id="X1H8D0"/>
<dbReference type="EMBL" id="BARU01020537">
    <property type="protein sequence ID" value="GAH50099.1"/>
    <property type="molecule type" value="Genomic_DNA"/>
</dbReference>
<dbReference type="InterPro" id="IPR000836">
    <property type="entry name" value="PRTase_dom"/>
</dbReference>
<evidence type="ECO:0000259" key="1">
    <source>
        <dbReference type="Pfam" id="PF14681"/>
    </source>
</evidence>
<accession>X1H8D0</accession>
<dbReference type="Gene3D" id="3.40.50.2020">
    <property type="match status" value="1"/>
</dbReference>
<reference evidence="2" key="1">
    <citation type="journal article" date="2014" name="Front. Microbiol.">
        <title>High frequency of phylogenetically diverse reductive dehalogenase-homologous genes in deep subseafloor sedimentary metagenomes.</title>
        <authorList>
            <person name="Kawai M."/>
            <person name="Futagami T."/>
            <person name="Toyoda A."/>
            <person name="Takaki Y."/>
            <person name="Nishi S."/>
            <person name="Hori S."/>
            <person name="Arai W."/>
            <person name="Tsubouchi T."/>
            <person name="Morono Y."/>
            <person name="Uchiyama I."/>
            <person name="Ito T."/>
            <person name="Fujiyama A."/>
            <person name="Inagaki F."/>
            <person name="Takami H."/>
        </authorList>
    </citation>
    <scope>NUCLEOTIDE SEQUENCE</scope>
    <source>
        <strain evidence="2">Expedition CK06-06</strain>
    </source>
</reference>
<sequence length="214" mass="23487">MMLENASKNNVIVSEIISKLRNKNTVPTDFRLNLRRLGNFLAFEAAKHLDYKTSSVQTPLGEAKYNKIVDNIVIISILRAALPMSDGVHETLPDASLGVISASRGKKLQDDGKDFRIDCTYTNIPYLEGSIAVIVDPMLASGSTLLFLLRQIENQKPKKIIILCAIASQYGIERIEKHNSDVIIIAGDVDSILNEKGYIIPGLGDAGDRAFNTS</sequence>
<dbReference type="SUPFAM" id="SSF53271">
    <property type="entry name" value="PRTase-like"/>
    <property type="match status" value="1"/>
</dbReference>
<feature type="domain" description="Phosphoribosyltransferase" evidence="1">
    <location>
        <begin position="11"/>
        <end position="213"/>
    </location>
</feature>
<dbReference type="CDD" id="cd06223">
    <property type="entry name" value="PRTases_typeI"/>
    <property type="match status" value="1"/>
</dbReference>
<dbReference type="InterPro" id="IPR029057">
    <property type="entry name" value="PRTase-like"/>
</dbReference>
<dbReference type="NCBIfam" id="NF001097">
    <property type="entry name" value="PRK00129.1"/>
    <property type="match status" value="1"/>
</dbReference>
<protein>
    <recommendedName>
        <fullName evidence="1">Phosphoribosyltransferase domain-containing protein</fullName>
    </recommendedName>
</protein>
<evidence type="ECO:0000313" key="2">
    <source>
        <dbReference type="EMBL" id="GAH50099.1"/>
    </source>
</evidence>
<organism evidence="2">
    <name type="scientific">marine sediment metagenome</name>
    <dbReference type="NCBI Taxonomy" id="412755"/>
    <lineage>
        <taxon>unclassified sequences</taxon>
        <taxon>metagenomes</taxon>
        <taxon>ecological metagenomes</taxon>
    </lineage>
</organism>